<accession>A0AAD3SF01</accession>
<gene>
    <name evidence="1" type="ORF">Nepgr_011272</name>
</gene>
<keyword evidence="2" id="KW-1185">Reference proteome</keyword>
<protein>
    <submittedName>
        <fullName evidence="1">Uncharacterized protein</fullName>
    </submittedName>
</protein>
<comment type="caution">
    <text evidence="1">The sequence shown here is derived from an EMBL/GenBank/DDBJ whole genome shotgun (WGS) entry which is preliminary data.</text>
</comment>
<dbReference type="Proteomes" id="UP001279734">
    <property type="component" value="Unassembled WGS sequence"/>
</dbReference>
<reference evidence="1" key="1">
    <citation type="submission" date="2023-05" db="EMBL/GenBank/DDBJ databases">
        <title>Nepenthes gracilis genome sequencing.</title>
        <authorList>
            <person name="Fukushima K."/>
        </authorList>
    </citation>
    <scope>NUCLEOTIDE SEQUENCE</scope>
    <source>
        <strain evidence="1">SING2019-196</strain>
    </source>
</reference>
<evidence type="ECO:0000313" key="2">
    <source>
        <dbReference type="Proteomes" id="UP001279734"/>
    </source>
</evidence>
<proteinExistence type="predicted"/>
<sequence length="160" mass="18153">MMLPHWHSEGGWRASIVLILHRFSRFLLPSISGTTRGQLLRLQKHSTHRILRRVMWKRRQESTSNLESEEVSTAEKKAEVEGLLQENAIFSTQGCWPAWLKGCCFLHLTVSTLVSAQTVQRVTVKSRFGVKSILLGMQPCQQPPSRPNEACNKTAACNEQ</sequence>
<dbReference type="EMBL" id="BSYO01000009">
    <property type="protein sequence ID" value="GMH09431.1"/>
    <property type="molecule type" value="Genomic_DNA"/>
</dbReference>
<dbReference type="AlphaFoldDB" id="A0AAD3SF01"/>
<evidence type="ECO:0000313" key="1">
    <source>
        <dbReference type="EMBL" id="GMH09431.1"/>
    </source>
</evidence>
<name>A0AAD3SF01_NEPGR</name>
<organism evidence="1 2">
    <name type="scientific">Nepenthes gracilis</name>
    <name type="common">Slender pitcher plant</name>
    <dbReference type="NCBI Taxonomy" id="150966"/>
    <lineage>
        <taxon>Eukaryota</taxon>
        <taxon>Viridiplantae</taxon>
        <taxon>Streptophyta</taxon>
        <taxon>Embryophyta</taxon>
        <taxon>Tracheophyta</taxon>
        <taxon>Spermatophyta</taxon>
        <taxon>Magnoliopsida</taxon>
        <taxon>eudicotyledons</taxon>
        <taxon>Gunneridae</taxon>
        <taxon>Pentapetalae</taxon>
        <taxon>Caryophyllales</taxon>
        <taxon>Nepenthaceae</taxon>
        <taxon>Nepenthes</taxon>
    </lineage>
</organism>